<name>A0ACB4V5V3_9GAMM</name>
<protein>
    <submittedName>
        <fullName evidence="1">RloB-like protein</fullName>
    </submittedName>
</protein>
<dbReference type="Proteomes" id="UP000006242">
    <property type="component" value="Unassembled WGS sequence"/>
</dbReference>
<reference evidence="1 2" key="1">
    <citation type="journal article" date="2011" name="J. Bacteriol.">
        <title>Genome sequence of Salinisphaera shabanensis, a gammaproteobacterium from the harsh, variable environment of the brine-seawater interface of the Shaban Deep in the Red Sea.</title>
        <authorList>
            <person name="Antunes A."/>
            <person name="Alam I."/>
            <person name="Bajic V.B."/>
            <person name="Stingl U."/>
        </authorList>
    </citation>
    <scope>NUCLEOTIDE SEQUENCE [LARGE SCALE GENOMIC DNA]</scope>
    <source>
        <strain evidence="1 2">E1L3A</strain>
    </source>
</reference>
<dbReference type="EMBL" id="AFNV02000013">
    <property type="protein sequence ID" value="ERJ19044.1"/>
    <property type="molecule type" value="Genomic_DNA"/>
</dbReference>
<proteinExistence type="predicted"/>
<organism evidence="1 2">
    <name type="scientific">Salinisphaera shabanensis E1L3A</name>
    <dbReference type="NCBI Taxonomy" id="1033802"/>
    <lineage>
        <taxon>Bacteria</taxon>
        <taxon>Pseudomonadati</taxon>
        <taxon>Pseudomonadota</taxon>
        <taxon>Gammaproteobacteria</taxon>
        <taxon>Salinisphaerales</taxon>
        <taxon>Salinisphaeraceae</taxon>
        <taxon>Salinisphaera</taxon>
    </lineage>
</organism>
<reference evidence="1 2" key="2">
    <citation type="journal article" date="2013" name="PLoS ONE">
        <title>INDIGO - INtegrated Data Warehouse of MIcrobial GenOmes with Examples from the Red Sea Extremophiles.</title>
        <authorList>
            <person name="Alam I."/>
            <person name="Antunes A."/>
            <person name="Kamau A.A."/>
            <person name="Ba Alawi W."/>
            <person name="Kalkatawi M."/>
            <person name="Stingl U."/>
            <person name="Bajic V.B."/>
        </authorList>
    </citation>
    <scope>NUCLEOTIDE SEQUENCE [LARGE SCALE GENOMIC DNA]</scope>
    <source>
        <strain evidence="1 2">E1L3A</strain>
    </source>
</reference>
<evidence type="ECO:0000313" key="1">
    <source>
        <dbReference type="EMBL" id="ERJ19044.1"/>
    </source>
</evidence>
<keyword evidence="2" id="KW-1185">Reference proteome</keyword>
<comment type="caution">
    <text evidence="1">The sequence shown here is derived from an EMBL/GenBank/DDBJ whole genome shotgun (WGS) entry which is preliminary data.</text>
</comment>
<accession>A0ACB4V5V3</accession>
<evidence type="ECO:0000313" key="2">
    <source>
        <dbReference type="Proteomes" id="UP000006242"/>
    </source>
</evidence>
<gene>
    <name evidence="1" type="ORF">SSPSH_002126</name>
</gene>
<sequence length="212" mass="24033">MAARKLPKTKTLRRKRESKEPKQKIIIVCEGKTTEPDYFDQLYRYVRNPLVKVEVCEAAGEPATIVAKAKSLKAEQLRKAKRSGNSFEGFFSVWAVFDRDEHPKYHEALDLARASDIELAISNPCFEIWLLFHICDYQAPIHRHDLQKKLEEACPGYSAKKKRIQYCAISDAYESAEKRATSSIVNRELEGDPLGNPSTTVHHLTNAIISGG</sequence>